<dbReference type="PANTHER" id="PTHR37326:SF2">
    <property type="entry name" value="SUCCINYLGLUTAMATE DESUCCINYLASE_ASPARTOACYLASE FAMILY PROTEIN"/>
    <property type="match status" value="1"/>
</dbReference>
<dbReference type="CDD" id="cd06251">
    <property type="entry name" value="M14_ASTE_ASPA-like"/>
    <property type="match status" value="1"/>
</dbReference>
<evidence type="ECO:0000256" key="4">
    <source>
        <dbReference type="ARBA" id="ARBA00022833"/>
    </source>
</evidence>
<dbReference type="InterPro" id="IPR053138">
    <property type="entry name" value="N-alpha-Ac-DABA_deacetylase"/>
</dbReference>
<dbReference type="GO" id="GO:0046872">
    <property type="term" value="F:metal ion binding"/>
    <property type="evidence" value="ECO:0007669"/>
    <property type="project" value="UniProtKB-KW"/>
</dbReference>
<accession>N6W5A1</accession>
<reference evidence="7 8" key="1">
    <citation type="journal article" date="2013" name="Genome Announc.">
        <title>Genome Sequence of the Polycyclic Aromatic Hydrocarbon-Degrading Bacterium Strain Marinobacter nanhaiticus D15-8WT.</title>
        <authorList>
            <person name="Cui Z."/>
            <person name="Gao W."/>
            <person name="Li Q."/>
            <person name="Xu G."/>
            <person name="Zheng L."/>
        </authorList>
    </citation>
    <scope>NUCLEOTIDE SEQUENCE [LARGE SCALE GENOMIC DNA]</scope>
    <source>
        <strain evidence="7 8">D15-8W</strain>
    </source>
</reference>
<evidence type="ECO:0000313" key="8">
    <source>
        <dbReference type="Proteomes" id="UP000013165"/>
    </source>
</evidence>
<evidence type="ECO:0000256" key="2">
    <source>
        <dbReference type="ARBA" id="ARBA00022723"/>
    </source>
</evidence>
<keyword evidence="2" id="KW-0479">Metal-binding</keyword>
<evidence type="ECO:0000313" key="7">
    <source>
        <dbReference type="EMBL" id="ENO15389.1"/>
    </source>
</evidence>
<feature type="compositionally biased region" description="Low complexity" evidence="5">
    <location>
        <begin position="91"/>
        <end position="100"/>
    </location>
</feature>
<dbReference type="GO" id="GO:0016788">
    <property type="term" value="F:hydrolase activity, acting on ester bonds"/>
    <property type="evidence" value="ECO:0007669"/>
    <property type="project" value="InterPro"/>
</dbReference>
<feature type="compositionally biased region" description="Acidic residues" evidence="5">
    <location>
        <begin position="10"/>
        <end position="20"/>
    </location>
</feature>
<dbReference type="eggNOG" id="COG3608">
    <property type="taxonomic scope" value="Bacteria"/>
</dbReference>
<dbReference type="RefSeq" id="WP_004579685.1">
    <property type="nucleotide sequence ID" value="NZ_AP028878.1"/>
</dbReference>
<dbReference type="PANTHER" id="PTHR37326">
    <property type="entry name" value="BLL3975 PROTEIN"/>
    <property type="match status" value="1"/>
</dbReference>
<comment type="caution">
    <text evidence="7">The sequence shown here is derived from an EMBL/GenBank/DDBJ whole genome shotgun (WGS) entry which is preliminary data.</text>
</comment>
<dbReference type="SUPFAM" id="SSF53187">
    <property type="entry name" value="Zn-dependent exopeptidases"/>
    <property type="match status" value="1"/>
</dbReference>
<dbReference type="OrthoDB" id="9782876at2"/>
<dbReference type="AlphaFoldDB" id="N6W5A1"/>
<dbReference type="Pfam" id="PF24827">
    <property type="entry name" value="AstE_AspA_cat"/>
    <property type="match status" value="1"/>
</dbReference>
<organism evidence="7 8">
    <name type="scientific">Marinobacter nanhaiticus D15-8W</name>
    <dbReference type="NCBI Taxonomy" id="626887"/>
    <lineage>
        <taxon>Bacteria</taxon>
        <taxon>Pseudomonadati</taxon>
        <taxon>Pseudomonadota</taxon>
        <taxon>Gammaproteobacteria</taxon>
        <taxon>Pseudomonadales</taxon>
        <taxon>Marinobacteraceae</taxon>
        <taxon>Marinobacter</taxon>
    </lineage>
</organism>
<dbReference type="STRING" id="626887.J057_08561"/>
<feature type="compositionally biased region" description="Polar residues" evidence="5">
    <location>
        <begin position="106"/>
        <end position="126"/>
    </location>
</feature>
<feature type="compositionally biased region" description="Low complexity" evidence="5">
    <location>
        <begin position="131"/>
        <end position="146"/>
    </location>
</feature>
<keyword evidence="8" id="KW-1185">Reference proteome</keyword>
<dbReference type="HOGENOM" id="CLU_035605_2_0_6"/>
<proteinExistence type="predicted"/>
<comment type="cofactor">
    <cofactor evidence="1">
        <name>Zn(2+)</name>
        <dbReference type="ChEBI" id="CHEBI:29105"/>
    </cofactor>
</comment>
<dbReference type="InterPro" id="IPR055438">
    <property type="entry name" value="AstE_AspA_cat"/>
</dbReference>
<feature type="region of interest" description="Disordered" evidence="5">
    <location>
        <begin position="1"/>
        <end position="158"/>
    </location>
</feature>
<name>N6W5A1_9GAMM</name>
<dbReference type="Proteomes" id="UP000013165">
    <property type="component" value="Unassembled WGS sequence"/>
</dbReference>
<evidence type="ECO:0000256" key="1">
    <source>
        <dbReference type="ARBA" id="ARBA00001947"/>
    </source>
</evidence>
<protein>
    <submittedName>
        <fullName evidence="7">Succinylglutamate desuccinylase</fullName>
    </submittedName>
</protein>
<evidence type="ECO:0000256" key="5">
    <source>
        <dbReference type="SAM" id="MobiDB-lite"/>
    </source>
</evidence>
<feature type="compositionally biased region" description="Low complexity" evidence="5">
    <location>
        <begin position="35"/>
        <end position="47"/>
    </location>
</feature>
<dbReference type="EMBL" id="APLQ01000011">
    <property type="protein sequence ID" value="ENO15389.1"/>
    <property type="molecule type" value="Genomic_DNA"/>
</dbReference>
<feature type="domain" description="Succinylglutamate desuccinylase/Aspartoacylase catalytic" evidence="6">
    <location>
        <begin position="202"/>
        <end position="379"/>
    </location>
</feature>
<dbReference type="Gene3D" id="3.40.630.10">
    <property type="entry name" value="Zn peptidases"/>
    <property type="match status" value="1"/>
</dbReference>
<keyword evidence="3" id="KW-0378">Hydrolase</keyword>
<sequence>MDSQPHPVELSEDESVEDIEASQAIPAADGSAQNTGPETTAGGTAEPTPDKASSEQATRVAPNVDLKEVTPPPQPTPPAADATKEAAKTVPGPDDSASPAPKSPEETATTSPESQAPSTSPESPQTDQEEQTPAPTTSAEPTTEGTVQGEAPPEPAPKAEPLVILGAEVRPGTTTRLSWTPDTSMAGLNQPTPVLVINGAQPGPNLCLTGAVHGDELNGIEIIRRVMYDIQADELSGRIVGVPIVNVHGFQRGSRYLPDRRDLNRNFPGDPQGSLASRVAYSLFNDVIKHCDMLVDIHTGSLKRSNLPQLRADMHNTDVARLTEGFDKMAVVHSEGSPGMLRTVATEHGVVTVTMEAGESLRIQENQIEAGVNSLNSLLEKQGMLSRLFVWGKPEPVYYNSTWIRANHGGILVSDVELGQEVAAGEILGVVTDPITNAQHLIKAEQDGRVIGMAVDQVVMAGFAAYHIGTEARGPEQALQED</sequence>
<dbReference type="PATRIC" id="fig|626887.3.peg.1709"/>
<keyword evidence="4" id="KW-0862">Zinc</keyword>
<evidence type="ECO:0000259" key="6">
    <source>
        <dbReference type="Pfam" id="PF24827"/>
    </source>
</evidence>
<evidence type="ECO:0000256" key="3">
    <source>
        <dbReference type="ARBA" id="ARBA00022801"/>
    </source>
</evidence>
<gene>
    <name evidence="7" type="ORF">J057_08561</name>
</gene>